<evidence type="ECO:0000313" key="8">
    <source>
        <dbReference type="EMBL" id="MRY57591.1"/>
    </source>
</evidence>
<dbReference type="EMBL" id="CYXP01000003">
    <property type="protein sequence ID" value="CUN07269.1"/>
    <property type="molecule type" value="Genomic_DNA"/>
</dbReference>
<dbReference type="RefSeq" id="WP_036611642.1">
    <property type="nucleotide sequence ID" value="NZ_AP019729.1"/>
</dbReference>
<protein>
    <submittedName>
        <fullName evidence="7 8">DoxX</fullName>
    </submittedName>
</protein>
<keyword evidence="4 5" id="KW-0472">Membrane</keyword>
<organism evidence="7 9">
    <name type="scientific">Parabacteroides distasonis</name>
    <dbReference type="NCBI Taxonomy" id="823"/>
    <lineage>
        <taxon>Bacteria</taxon>
        <taxon>Pseudomonadati</taxon>
        <taxon>Bacteroidota</taxon>
        <taxon>Bacteroidia</taxon>
        <taxon>Bacteroidales</taxon>
        <taxon>Tannerellaceae</taxon>
        <taxon>Parabacteroides</taxon>
    </lineage>
</organism>
<name>A0A173TY27_PARDI</name>
<evidence type="ECO:0000256" key="4">
    <source>
        <dbReference type="ARBA" id="ARBA00023136"/>
    </source>
</evidence>
<keyword evidence="3 5" id="KW-1133">Transmembrane helix</keyword>
<feature type="transmembrane region" description="Helical" evidence="5">
    <location>
        <begin position="55"/>
        <end position="79"/>
    </location>
</feature>
<feature type="transmembrane region" description="Helical" evidence="5">
    <location>
        <begin position="86"/>
        <end position="105"/>
    </location>
</feature>
<evidence type="ECO:0000256" key="5">
    <source>
        <dbReference type="SAM" id="Phobius"/>
    </source>
</evidence>
<dbReference type="InterPro" id="IPR009908">
    <property type="entry name" value="Methylamine_util_MauE"/>
</dbReference>
<proteinExistence type="predicted"/>
<reference evidence="8 10" key="2">
    <citation type="journal article" date="2019" name="Nat. Med.">
        <title>A library of human gut bacterial isolates paired with longitudinal multiomics data enables mechanistic microbiome research.</title>
        <authorList>
            <person name="Poyet M."/>
            <person name="Groussin M."/>
            <person name="Gibbons S.M."/>
            <person name="Avila-Pacheco J."/>
            <person name="Jiang X."/>
            <person name="Kearney S.M."/>
            <person name="Perrotta A.R."/>
            <person name="Berdy B."/>
            <person name="Zhao S."/>
            <person name="Lieberman T.D."/>
            <person name="Swanson P.K."/>
            <person name="Smith M."/>
            <person name="Roesemann S."/>
            <person name="Alexander J.E."/>
            <person name="Rich S.A."/>
            <person name="Livny J."/>
            <person name="Vlamakis H."/>
            <person name="Clish C."/>
            <person name="Bullock K."/>
            <person name="Deik A."/>
            <person name="Scott J."/>
            <person name="Pierce K.A."/>
            <person name="Xavier R.J."/>
            <person name="Alm E.J."/>
        </authorList>
    </citation>
    <scope>NUCLEOTIDE SEQUENCE [LARGE SCALE GENOMIC DNA]</scope>
    <source>
        <strain evidence="8 10">BIOML-A41</strain>
    </source>
</reference>
<dbReference type="Proteomes" id="UP000463337">
    <property type="component" value="Unassembled WGS sequence"/>
</dbReference>
<feature type="transmembrane region" description="Helical" evidence="5">
    <location>
        <begin position="395"/>
        <end position="415"/>
    </location>
</feature>
<evidence type="ECO:0000256" key="2">
    <source>
        <dbReference type="ARBA" id="ARBA00022692"/>
    </source>
</evidence>
<comment type="subcellular location">
    <subcellularLocation>
        <location evidence="1">Membrane</location>
        <topology evidence="1">Multi-pass membrane protein</topology>
    </subcellularLocation>
</comment>
<reference evidence="7 9" key="1">
    <citation type="submission" date="2015-09" db="EMBL/GenBank/DDBJ databases">
        <authorList>
            <consortium name="Pathogen Informatics"/>
        </authorList>
    </citation>
    <scope>NUCLEOTIDE SEQUENCE [LARGE SCALE GENOMIC DNA]</scope>
    <source>
        <strain evidence="7 9">2789STDY5608872</strain>
    </source>
</reference>
<feature type="transmembrane region" description="Helical" evidence="5">
    <location>
        <begin position="125"/>
        <end position="141"/>
    </location>
</feature>
<dbReference type="AlphaFoldDB" id="A0A173TY27"/>
<feature type="domain" description="Methylamine utilisation protein MauE" evidence="6">
    <location>
        <begin position="9"/>
        <end position="140"/>
    </location>
</feature>
<accession>A0A173TY27</accession>
<feature type="transmembrane region" description="Helical" evidence="5">
    <location>
        <begin position="153"/>
        <end position="171"/>
    </location>
</feature>
<evidence type="ECO:0000256" key="1">
    <source>
        <dbReference type="ARBA" id="ARBA00004141"/>
    </source>
</evidence>
<evidence type="ECO:0000259" key="6">
    <source>
        <dbReference type="Pfam" id="PF07291"/>
    </source>
</evidence>
<dbReference type="NCBIfam" id="NF045576">
    <property type="entry name" value="BT_3928_fam"/>
    <property type="match status" value="1"/>
</dbReference>
<evidence type="ECO:0000313" key="9">
    <source>
        <dbReference type="Proteomes" id="UP000095591"/>
    </source>
</evidence>
<evidence type="ECO:0000313" key="7">
    <source>
        <dbReference type="EMBL" id="CUN07269.1"/>
    </source>
</evidence>
<dbReference type="GO" id="GO:0030416">
    <property type="term" value="P:methylamine metabolic process"/>
    <property type="evidence" value="ECO:0007669"/>
    <property type="project" value="InterPro"/>
</dbReference>
<evidence type="ECO:0000313" key="10">
    <source>
        <dbReference type="Proteomes" id="UP000463337"/>
    </source>
</evidence>
<evidence type="ECO:0000256" key="3">
    <source>
        <dbReference type="ARBA" id="ARBA00022989"/>
    </source>
</evidence>
<gene>
    <name evidence="7" type="ORF">ERS852429_01825</name>
    <name evidence="8" type="ORF">GKD59_06620</name>
</gene>
<dbReference type="GO" id="GO:0016020">
    <property type="term" value="C:membrane"/>
    <property type="evidence" value="ECO:0007669"/>
    <property type="project" value="UniProtKB-SubCell"/>
</dbReference>
<dbReference type="EMBL" id="WKLT01000004">
    <property type="protein sequence ID" value="MRY57591.1"/>
    <property type="molecule type" value="Genomic_DNA"/>
</dbReference>
<sequence length="427" mass="48515">MEYKETVKKVIAEVCRLLLGVVFIFSGTVKAVDPMGGAIKIGDYLTSFGLDKLQPFTVLISFNLSALEFMLGVCMLLGVYRRYTTFLTLLMMSFMTPLTLYLAIFNPVSDCGCFGDALVISNWQTFYKNVVLLAAAIYVFIHNQRLLQGYTYHVYWFVALWAYVFAIGFAYRNYNHLPILDFRPYKLGANIPALMSIPEGAPEDEYAYSFIYEKDGVQKEFSLENAPADDSTWTFVDSKTKLIKQGYVPPVTTFHIYNENDADVTDELLNDPKGLFLLIAPRLENADDERIDEINNVYDYALENGLGFYCVTGSSADAIATWSDNTGAEYPFLMADDVLLKTIIRSNPGLVLLKKGTILMKWHYNDIPQEEDLKTIVNGYLEGNTDWKAKEDARLITNLLSFTVPLLLVWGYDALRNRRRRKGKESE</sequence>
<keyword evidence="2 5" id="KW-0812">Transmembrane</keyword>
<dbReference type="Proteomes" id="UP000095591">
    <property type="component" value="Unassembled WGS sequence"/>
</dbReference>
<dbReference type="Pfam" id="PF07291">
    <property type="entry name" value="MauE"/>
    <property type="match status" value="1"/>
</dbReference>